<dbReference type="Proteomes" id="UP000001508">
    <property type="component" value="Chromosome"/>
</dbReference>
<keyword evidence="18" id="KW-1185">Reference proteome</keyword>
<dbReference type="FunCoup" id="D6Z0W4">
    <property type="interactions" value="390"/>
</dbReference>
<keyword evidence="9 15" id="KW-0479">Metal-binding</keyword>
<dbReference type="AlphaFoldDB" id="D6Z0W4"/>
<accession>D6Z0W4</accession>
<evidence type="ECO:0000256" key="8">
    <source>
        <dbReference type="ARBA" id="ARBA00022679"/>
    </source>
</evidence>
<evidence type="ECO:0000256" key="3">
    <source>
        <dbReference type="ARBA" id="ARBA00004669"/>
    </source>
</evidence>
<comment type="subcellular location">
    <subcellularLocation>
        <location evidence="2 15">Cytoplasm</location>
    </subcellularLocation>
</comment>
<dbReference type="InParanoid" id="D6Z0W4"/>
<evidence type="ECO:0000256" key="7">
    <source>
        <dbReference type="ARBA" id="ARBA00022676"/>
    </source>
</evidence>
<keyword evidence="11 15" id="KW-0547">Nucleotide-binding</keyword>
<organism evidence="17 18">
    <name type="scientific">Desulfurivibrio alkaliphilus (strain DSM 19089 / UNIQEM U267 / AHT2)</name>
    <dbReference type="NCBI Taxonomy" id="589865"/>
    <lineage>
        <taxon>Bacteria</taxon>
        <taxon>Pseudomonadati</taxon>
        <taxon>Thermodesulfobacteriota</taxon>
        <taxon>Desulfobulbia</taxon>
        <taxon>Desulfobulbales</taxon>
        <taxon>Desulfobulbaceae</taxon>
        <taxon>Desulfurivibrio</taxon>
    </lineage>
</organism>
<evidence type="ECO:0000256" key="1">
    <source>
        <dbReference type="ARBA" id="ARBA00001946"/>
    </source>
</evidence>
<evidence type="ECO:0000256" key="6">
    <source>
        <dbReference type="ARBA" id="ARBA00022490"/>
    </source>
</evidence>
<comment type="pathway">
    <text evidence="3 15">Purine metabolism; IMP biosynthesis via salvage pathway; IMP from hypoxanthine: step 1/1.</text>
</comment>
<sequence>MGLMPPGETLFSAQQIALRIAALGRQISADYQGRELLVVGVLNGAFIFTADLVRALSVPVTVDFIRAASYGQGSSSSGTVRLSKEVEQPLAGRHLLLVEDIVDSGRTLACLRDHLRQRGAASLRVCALIDKTERREVEVAVDYPGFVVPHGFLIGYGLDYGEQHRQYPAIYRLSEEHLEK</sequence>
<evidence type="ECO:0000256" key="5">
    <source>
        <dbReference type="ARBA" id="ARBA00011895"/>
    </source>
</evidence>
<dbReference type="NCBIfam" id="TIGR01203">
    <property type="entry name" value="HGPRTase"/>
    <property type="match status" value="1"/>
</dbReference>
<dbReference type="InterPro" id="IPR000836">
    <property type="entry name" value="PRTase_dom"/>
</dbReference>
<dbReference type="GO" id="GO:0052657">
    <property type="term" value="F:guanine phosphoribosyltransferase activity"/>
    <property type="evidence" value="ECO:0007669"/>
    <property type="project" value="UniProtKB-ARBA"/>
</dbReference>
<dbReference type="EMBL" id="CP001940">
    <property type="protein sequence ID" value="ADH87224.1"/>
    <property type="molecule type" value="Genomic_DNA"/>
</dbReference>
<dbReference type="GO" id="GO:0000287">
    <property type="term" value="F:magnesium ion binding"/>
    <property type="evidence" value="ECO:0007669"/>
    <property type="project" value="TreeGrafter"/>
</dbReference>
<protein>
    <recommendedName>
        <fullName evidence="5 15">Hypoxanthine phosphoribosyltransferase</fullName>
        <ecNumber evidence="5 15">2.4.2.8</ecNumber>
    </recommendedName>
</protein>
<evidence type="ECO:0000256" key="15">
    <source>
        <dbReference type="RuleBase" id="RU364099"/>
    </source>
</evidence>
<gene>
    <name evidence="17" type="ordered locus">DaAHT2_2560</name>
</gene>
<dbReference type="STRING" id="589865.DaAHT2_2560"/>
<evidence type="ECO:0000256" key="12">
    <source>
        <dbReference type="ARBA" id="ARBA00022842"/>
    </source>
</evidence>
<reference evidence="18" key="1">
    <citation type="submission" date="2010-02" db="EMBL/GenBank/DDBJ databases">
        <title>Complete sequence of Desulfurivibrio alkaliphilus AHT2.</title>
        <authorList>
            <consortium name="US DOE Joint Genome Institute"/>
            <person name="Pitluck S."/>
            <person name="Chertkov O."/>
            <person name="Detter J.C."/>
            <person name="Han C."/>
            <person name="Tapia R."/>
            <person name="Larimer F."/>
            <person name="Land M."/>
            <person name="Hauser L."/>
            <person name="Kyrpides N."/>
            <person name="Mikhailova N."/>
            <person name="Sorokin D.Y."/>
            <person name="Muyzer G."/>
            <person name="Woyke T."/>
        </authorList>
    </citation>
    <scope>NUCLEOTIDE SEQUENCE [LARGE SCALE GENOMIC DNA]</scope>
    <source>
        <strain evidence="18">DSM 19089 / UNIQEM U267 / AHT2</strain>
    </source>
</reference>
<evidence type="ECO:0000313" key="18">
    <source>
        <dbReference type="Proteomes" id="UP000001508"/>
    </source>
</evidence>
<dbReference type="GO" id="GO:0006166">
    <property type="term" value="P:purine ribonucleoside salvage"/>
    <property type="evidence" value="ECO:0007669"/>
    <property type="project" value="UniProtKB-KW"/>
</dbReference>
<evidence type="ECO:0000256" key="9">
    <source>
        <dbReference type="ARBA" id="ARBA00022723"/>
    </source>
</evidence>
<dbReference type="eggNOG" id="COG0634">
    <property type="taxonomic scope" value="Bacteria"/>
</dbReference>
<dbReference type="GO" id="GO:0004422">
    <property type="term" value="F:hypoxanthine phosphoribosyltransferase activity"/>
    <property type="evidence" value="ECO:0007669"/>
    <property type="project" value="InterPro"/>
</dbReference>
<dbReference type="GO" id="GO:0046100">
    <property type="term" value="P:hypoxanthine metabolic process"/>
    <property type="evidence" value="ECO:0007669"/>
    <property type="project" value="TreeGrafter"/>
</dbReference>
<evidence type="ECO:0000256" key="10">
    <source>
        <dbReference type="ARBA" id="ARBA00022726"/>
    </source>
</evidence>
<dbReference type="GO" id="GO:0005829">
    <property type="term" value="C:cytosol"/>
    <property type="evidence" value="ECO:0007669"/>
    <property type="project" value="TreeGrafter"/>
</dbReference>
<evidence type="ECO:0000256" key="2">
    <source>
        <dbReference type="ARBA" id="ARBA00004496"/>
    </source>
</evidence>
<dbReference type="GO" id="GO:0006178">
    <property type="term" value="P:guanine salvage"/>
    <property type="evidence" value="ECO:0007669"/>
    <property type="project" value="TreeGrafter"/>
</dbReference>
<dbReference type="InterPro" id="IPR005904">
    <property type="entry name" value="Hxn_phspho_trans"/>
</dbReference>
<keyword evidence="10 15" id="KW-0660">Purine salvage</keyword>
<comment type="similarity">
    <text evidence="4 15">Belongs to the purine/pyrimidine phosphoribosyltransferase family.</text>
</comment>
<dbReference type="FunFam" id="3.40.50.2020:FF:000006">
    <property type="entry name" value="Hypoxanthine phosphoribosyltransferase"/>
    <property type="match status" value="1"/>
</dbReference>
<evidence type="ECO:0000256" key="13">
    <source>
        <dbReference type="ARBA" id="ARBA00048811"/>
    </source>
</evidence>
<comment type="cofactor">
    <cofactor evidence="1 15">
        <name>Mg(2+)</name>
        <dbReference type="ChEBI" id="CHEBI:18420"/>
    </cofactor>
</comment>
<dbReference type="KEGG" id="dak:DaAHT2_2560"/>
<dbReference type="GO" id="GO:0032264">
    <property type="term" value="P:IMP salvage"/>
    <property type="evidence" value="ECO:0007669"/>
    <property type="project" value="UniProtKB-UniPathway"/>
</dbReference>
<dbReference type="InterPro" id="IPR029057">
    <property type="entry name" value="PRTase-like"/>
</dbReference>
<dbReference type="SUPFAM" id="SSF53271">
    <property type="entry name" value="PRTase-like"/>
    <property type="match status" value="1"/>
</dbReference>
<dbReference type="RefSeq" id="WP_013164734.1">
    <property type="nucleotide sequence ID" value="NC_014216.1"/>
</dbReference>
<dbReference type="EC" id="2.4.2.8" evidence="5 15"/>
<dbReference type="HOGENOM" id="CLU_073615_0_0_7"/>
<evidence type="ECO:0000256" key="14">
    <source>
        <dbReference type="ARBA" id="ARBA00049402"/>
    </source>
</evidence>
<dbReference type="GO" id="GO:0032263">
    <property type="term" value="P:GMP salvage"/>
    <property type="evidence" value="ECO:0007669"/>
    <property type="project" value="TreeGrafter"/>
</dbReference>
<keyword evidence="12 15" id="KW-0460">Magnesium</keyword>
<name>D6Z0W4_DESAT</name>
<dbReference type="CDD" id="cd06223">
    <property type="entry name" value="PRTases_typeI"/>
    <property type="match status" value="1"/>
</dbReference>
<evidence type="ECO:0000256" key="4">
    <source>
        <dbReference type="ARBA" id="ARBA00008391"/>
    </source>
</evidence>
<dbReference type="PANTHER" id="PTHR43340">
    <property type="entry name" value="HYPOXANTHINE-GUANINE PHOSPHORIBOSYLTRANSFERASE"/>
    <property type="match status" value="1"/>
</dbReference>
<dbReference type="UniPathway" id="UPA00591">
    <property type="reaction ID" value="UER00648"/>
</dbReference>
<keyword evidence="6 15" id="KW-0963">Cytoplasm</keyword>
<keyword evidence="7 15" id="KW-0328">Glycosyltransferase</keyword>
<evidence type="ECO:0000259" key="16">
    <source>
        <dbReference type="Pfam" id="PF00156"/>
    </source>
</evidence>
<keyword evidence="8 15" id="KW-0808">Transferase</keyword>
<evidence type="ECO:0000313" key="17">
    <source>
        <dbReference type="EMBL" id="ADH87224.1"/>
    </source>
</evidence>
<dbReference type="InterPro" id="IPR050408">
    <property type="entry name" value="HGPRT"/>
</dbReference>
<comment type="catalytic activity">
    <reaction evidence="13">
        <text>GMP + diphosphate = guanine + 5-phospho-alpha-D-ribose 1-diphosphate</text>
        <dbReference type="Rhea" id="RHEA:25424"/>
        <dbReference type="ChEBI" id="CHEBI:16235"/>
        <dbReference type="ChEBI" id="CHEBI:33019"/>
        <dbReference type="ChEBI" id="CHEBI:58017"/>
        <dbReference type="ChEBI" id="CHEBI:58115"/>
        <dbReference type="EC" id="2.4.2.8"/>
    </reaction>
    <physiologicalReaction direction="right-to-left" evidence="13">
        <dbReference type="Rhea" id="RHEA:25426"/>
    </physiologicalReaction>
</comment>
<comment type="catalytic activity">
    <reaction evidence="14">
        <text>IMP + diphosphate = hypoxanthine + 5-phospho-alpha-D-ribose 1-diphosphate</text>
        <dbReference type="Rhea" id="RHEA:17973"/>
        <dbReference type="ChEBI" id="CHEBI:17368"/>
        <dbReference type="ChEBI" id="CHEBI:33019"/>
        <dbReference type="ChEBI" id="CHEBI:58017"/>
        <dbReference type="ChEBI" id="CHEBI:58053"/>
        <dbReference type="EC" id="2.4.2.8"/>
    </reaction>
    <physiologicalReaction direction="right-to-left" evidence="14">
        <dbReference type="Rhea" id="RHEA:17975"/>
    </physiologicalReaction>
</comment>
<dbReference type="GO" id="GO:0000166">
    <property type="term" value="F:nucleotide binding"/>
    <property type="evidence" value="ECO:0007669"/>
    <property type="project" value="UniProtKB-KW"/>
</dbReference>
<evidence type="ECO:0000256" key="11">
    <source>
        <dbReference type="ARBA" id="ARBA00022741"/>
    </source>
</evidence>
<dbReference type="Gene3D" id="3.40.50.2020">
    <property type="match status" value="1"/>
</dbReference>
<proteinExistence type="inferred from homology"/>
<feature type="domain" description="Phosphoribosyltransferase" evidence="16">
    <location>
        <begin position="9"/>
        <end position="160"/>
    </location>
</feature>
<dbReference type="PANTHER" id="PTHR43340:SF1">
    <property type="entry name" value="HYPOXANTHINE PHOSPHORIBOSYLTRANSFERASE"/>
    <property type="match status" value="1"/>
</dbReference>
<dbReference type="Pfam" id="PF00156">
    <property type="entry name" value="Pribosyltran"/>
    <property type="match status" value="1"/>
</dbReference>